<protein>
    <submittedName>
        <fullName evidence="4">Serine phosphatase RsbU</fullName>
    </submittedName>
</protein>
<dbReference type="SUPFAM" id="SSF55874">
    <property type="entry name" value="ATPase domain of HSP90 chaperone/DNA topoisomerase II/histidine kinase"/>
    <property type="match status" value="1"/>
</dbReference>
<dbReference type="CDD" id="cd16936">
    <property type="entry name" value="HATPase_RsbW-like"/>
    <property type="match status" value="1"/>
</dbReference>
<dbReference type="Pfam" id="PF14417">
    <property type="entry name" value="MEDS"/>
    <property type="match status" value="1"/>
</dbReference>
<dbReference type="InterPro" id="IPR025847">
    <property type="entry name" value="MEDS_domain"/>
</dbReference>
<dbReference type="GO" id="GO:0004674">
    <property type="term" value="F:protein serine/threonine kinase activity"/>
    <property type="evidence" value="ECO:0007669"/>
    <property type="project" value="UniProtKB-KW"/>
</dbReference>
<keyword evidence="1" id="KW-0723">Serine/threonine-protein kinase</keyword>
<dbReference type="Pfam" id="PF13581">
    <property type="entry name" value="HATPase_c_2"/>
    <property type="match status" value="1"/>
</dbReference>
<dbReference type="InterPro" id="IPR036890">
    <property type="entry name" value="HATPase_C_sf"/>
</dbReference>
<keyword evidence="1" id="KW-0808">Transferase</keyword>
<dbReference type="InterPro" id="IPR047718">
    <property type="entry name" value="RsbA-like_anti_sig"/>
</dbReference>
<evidence type="ECO:0000259" key="2">
    <source>
        <dbReference type="Pfam" id="PF13581"/>
    </source>
</evidence>
<sequence>MFYQGLDEFLDGATTFLREGIAAGEPALVVVGSEKIDALRAELGQDAAQVQFADMAAVGENPARIIPAWQRFTSQNLRPGQTVRGIGEPIYPERSPAELIECQGHETLLNVAFDDGPPWRLLCPYDTAALPPDVINEAKRSHPYLTHHGRYTTSDIYVAQHPSPARWDQPLPPAPRGTPAHTVGKDGHTLAELRGVIRRHASQAGLDDLTTGRLLTAACEVATNALTHGGGTAVLQLWQDNSTLLCDVHNDGYLDATPLLGRQQPTAGQPSGRGMWLTHQLCDLVQIRTGPSGTTIRLHIKIDN</sequence>
<dbReference type="PANTHER" id="PTHR35526">
    <property type="entry name" value="ANTI-SIGMA-F FACTOR RSBW-RELATED"/>
    <property type="match status" value="1"/>
</dbReference>
<keyword evidence="1" id="KW-0418">Kinase</keyword>
<organism evidence="4">
    <name type="scientific">uncultured bacterium esnapd14</name>
    <dbReference type="NCBI Taxonomy" id="1366594"/>
    <lineage>
        <taxon>Bacteria</taxon>
        <taxon>environmental samples</taxon>
    </lineage>
</organism>
<dbReference type="EMBL" id="KF264553">
    <property type="protein sequence ID" value="AGS49715.1"/>
    <property type="molecule type" value="Genomic_DNA"/>
</dbReference>
<dbReference type="AlphaFoldDB" id="S5TL83"/>
<dbReference type="PANTHER" id="PTHR35526:SF3">
    <property type="entry name" value="ANTI-SIGMA-F FACTOR RSBW"/>
    <property type="match status" value="1"/>
</dbReference>
<dbReference type="NCBIfam" id="NF041045">
    <property type="entry name" value="RsbA_anti_sig"/>
    <property type="match status" value="1"/>
</dbReference>
<accession>S5TL83</accession>
<reference evidence="4" key="1">
    <citation type="journal article" date="2013" name="Proc. Natl. Acad. Sci. U.S.A.">
        <title>Mapping gene clusters within arrayed metagenomic libraries to expand the structural diversity of biomedically relevant natural products.</title>
        <authorList>
            <person name="Owen J.G."/>
            <person name="Reddy B.V."/>
            <person name="Ternei M.A."/>
            <person name="Charlop-Powers Z."/>
            <person name="Calle P.Y."/>
            <person name="Kim J.H."/>
            <person name="Brady S.F."/>
        </authorList>
    </citation>
    <scope>NUCLEOTIDE SEQUENCE</scope>
</reference>
<proteinExistence type="predicted"/>
<evidence type="ECO:0000313" key="4">
    <source>
        <dbReference type="EMBL" id="AGS49715.1"/>
    </source>
</evidence>
<feature type="domain" description="Histidine kinase/HSP90-like ATPase" evidence="2">
    <location>
        <begin position="189"/>
        <end position="298"/>
    </location>
</feature>
<feature type="domain" description="MEDS" evidence="3">
    <location>
        <begin position="1"/>
        <end position="143"/>
    </location>
</feature>
<evidence type="ECO:0000259" key="3">
    <source>
        <dbReference type="Pfam" id="PF14417"/>
    </source>
</evidence>
<dbReference type="InterPro" id="IPR050267">
    <property type="entry name" value="Anti-sigma-factor_SerPK"/>
</dbReference>
<name>S5TL83_9BACT</name>
<dbReference type="Gene3D" id="3.30.565.10">
    <property type="entry name" value="Histidine kinase-like ATPase, C-terminal domain"/>
    <property type="match status" value="1"/>
</dbReference>
<evidence type="ECO:0000256" key="1">
    <source>
        <dbReference type="ARBA" id="ARBA00022527"/>
    </source>
</evidence>
<dbReference type="InterPro" id="IPR003594">
    <property type="entry name" value="HATPase_dom"/>
</dbReference>